<comment type="caution">
    <text evidence="3">The sequence shown here is derived from an EMBL/GenBank/DDBJ whole genome shotgun (WGS) entry which is preliminary data.</text>
</comment>
<dbReference type="InterPro" id="IPR051159">
    <property type="entry name" value="Hexapeptide_acetyltransf"/>
</dbReference>
<protein>
    <recommendedName>
        <fullName evidence="4">Maltose/galactoside acetyltransferase domain-containing protein</fullName>
    </recommendedName>
</protein>
<evidence type="ECO:0000256" key="2">
    <source>
        <dbReference type="ARBA" id="ARBA00022679"/>
    </source>
</evidence>
<comment type="similarity">
    <text evidence="1">Belongs to the transferase hexapeptide repeat family.</text>
</comment>
<dbReference type="SUPFAM" id="SSF51161">
    <property type="entry name" value="Trimeric LpxA-like enzymes"/>
    <property type="match status" value="1"/>
</dbReference>
<feature type="non-terminal residue" evidence="3">
    <location>
        <position position="1"/>
    </location>
</feature>
<keyword evidence="2" id="KW-0808">Transferase</keyword>
<dbReference type="EMBL" id="BART01004755">
    <property type="protein sequence ID" value="GAG56537.1"/>
    <property type="molecule type" value="Genomic_DNA"/>
</dbReference>
<dbReference type="GO" id="GO:0008374">
    <property type="term" value="F:O-acyltransferase activity"/>
    <property type="evidence" value="ECO:0007669"/>
    <property type="project" value="TreeGrafter"/>
</dbReference>
<evidence type="ECO:0000313" key="3">
    <source>
        <dbReference type="EMBL" id="GAG56537.1"/>
    </source>
</evidence>
<dbReference type="AlphaFoldDB" id="X0ZEB7"/>
<dbReference type="PANTHER" id="PTHR23416:SF23">
    <property type="entry name" value="ACETYLTRANSFERASE C18B11.09C-RELATED"/>
    <property type="match status" value="1"/>
</dbReference>
<name>X0ZEB7_9ZZZZ</name>
<evidence type="ECO:0008006" key="4">
    <source>
        <dbReference type="Google" id="ProtNLM"/>
    </source>
</evidence>
<gene>
    <name evidence="3" type="ORF">S01H4_11635</name>
</gene>
<dbReference type="InterPro" id="IPR011004">
    <property type="entry name" value="Trimer_LpxA-like_sf"/>
</dbReference>
<evidence type="ECO:0000256" key="1">
    <source>
        <dbReference type="ARBA" id="ARBA00007274"/>
    </source>
</evidence>
<accession>X0ZEB7</accession>
<dbReference type="Gene3D" id="2.160.10.10">
    <property type="entry name" value="Hexapeptide repeat proteins"/>
    <property type="match status" value="1"/>
</dbReference>
<proteinExistence type="inferred from homology"/>
<reference evidence="3" key="1">
    <citation type="journal article" date="2014" name="Front. Microbiol.">
        <title>High frequency of phylogenetically diverse reductive dehalogenase-homologous genes in deep subseafloor sedimentary metagenomes.</title>
        <authorList>
            <person name="Kawai M."/>
            <person name="Futagami T."/>
            <person name="Toyoda A."/>
            <person name="Takaki Y."/>
            <person name="Nishi S."/>
            <person name="Hori S."/>
            <person name="Arai W."/>
            <person name="Tsubouchi T."/>
            <person name="Morono Y."/>
            <person name="Uchiyama I."/>
            <person name="Ito T."/>
            <person name="Fujiyama A."/>
            <person name="Inagaki F."/>
            <person name="Takami H."/>
        </authorList>
    </citation>
    <scope>NUCLEOTIDE SEQUENCE</scope>
    <source>
        <strain evidence="3">Expedition CK06-06</strain>
    </source>
</reference>
<organism evidence="3">
    <name type="scientific">marine sediment metagenome</name>
    <dbReference type="NCBI Taxonomy" id="412755"/>
    <lineage>
        <taxon>unclassified sequences</taxon>
        <taxon>metagenomes</taxon>
        <taxon>ecological metagenomes</taxon>
    </lineage>
</organism>
<dbReference type="CDD" id="cd04647">
    <property type="entry name" value="LbH_MAT_like"/>
    <property type="match status" value="1"/>
</dbReference>
<sequence length="113" mass="11954">FNVTIDNTYPNLVTIEDGVSLAGNNLILAHSKPLEYHKDIFKSYVAPVVIKKNAWVTVGVIVLAGVTVGEGSIITANSVVTKNIPPNCLAAGNPAKVIKKLDAGDEREVGITE</sequence>
<dbReference type="PANTHER" id="PTHR23416">
    <property type="entry name" value="SIALIC ACID SYNTHASE-RELATED"/>
    <property type="match status" value="1"/>
</dbReference>